<dbReference type="PROSITE" id="PS51257">
    <property type="entry name" value="PROKAR_LIPOPROTEIN"/>
    <property type="match status" value="1"/>
</dbReference>
<dbReference type="SUPFAM" id="SSF51261">
    <property type="entry name" value="Duplicated hybrid motif"/>
    <property type="match status" value="1"/>
</dbReference>
<dbReference type="Proteomes" id="UP000194841">
    <property type="component" value="Unassembled WGS sequence"/>
</dbReference>
<accession>A0A244CLX0</accession>
<name>A0A244CLX0_PSEDV</name>
<gene>
    <name evidence="2" type="ORF">B1199_18335</name>
</gene>
<dbReference type="InterPro" id="IPR016047">
    <property type="entry name" value="M23ase_b-sheet_dom"/>
</dbReference>
<dbReference type="CDD" id="cd12797">
    <property type="entry name" value="M23_peptidase"/>
    <property type="match status" value="1"/>
</dbReference>
<dbReference type="PANTHER" id="PTHR21666:SF270">
    <property type="entry name" value="MUREIN HYDROLASE ACTIVATOR ENVC"/>
    <property type="match status" value="1"/>
</dbReference>
<evidence type="ECO:0000313" key="2">
    <source>
        <dbReference type="EMBL" id="OUL56617.1"/>
    </source>
</evidence>
<dbReference type="EMBL" id="MWPV01000006">
    <property type="protein sequence ID" value="OUL56617.1"/>
    <property type="molecule type" value="Genomic_DNA"/>
</dbReference>
<dbReference type="GO" id="GO:0004222">
    <property type="term" value="F:metalloendopeptidase activity"/>
    <property type="evidence" value="ECO:0007669"/>
    <property type="project" value="TreeGrafter"/>
</dbReference>
<dbReference type="OrthoDB" id="9805070at2"/>
<feature type="domain" description="M23ase beta-sheet core" evidence="1">
    <location>
        <begin position="77"/>
        <end position="168"/>
    </location>
</feature>
<sequence>MYHRILIVIISLLILISCNSTTAKIDENCMMQNASRFIEPENSLYNLPFGIGESYELRQGNCTFHTHSVENKTEFAFDFIMDIGTPIHAARSGQVAAIEDRFFDGNNGEDNYIIIAHEDKTFSYYVHLTNAGVTVEVGEFVNQGDVIGYSGDTGMKAIPHLHFHVIKPNEECFQNGTLGICPSIPLSFKNASPNDKILNQGLIYTAL</sequence>
<dbReference type="Gene3D" id="2.70.70.10">
    <property type="entry name" value="Glucose Permease (Domain IIA)"/>
    <property type="match status" value="1"/>
</dbReference>
<comment type="caution">
    <text evidence="2">The sequence shown here is derived from an EMBL/GenBank/DDBJ whole genome shotgun (WGS) entry which is preliminary data.</text>
</comment>
<keyword evidence="3" id="KW-1185">Reference proteome</keyword>
<proteinExistence type="predicted"/>
<evidence type="ECO:0000313" key="3">
    <source>
        <dbReference type="Proteomes" id="UP000194841"/>
    </source>
</evidence>
<evidence type="ECO:0000259" key="1">
    <source>
        <dbReference type="Pfam" id="PF01551"/>
    </source>
</evidence>
<protein>
    <recommendedName>
        <fullName evidence="1">M23ase beta-sheet core domain-containing protein</fullName>
    </recommendedName>
</protein>
<dbReference type="InterPro" id="IPR050570">
    <property type="entry name" value="Cell_wall_metabolism_enzyme"/>
</dbReference>
<dbReference type="RefSeq" id="WP_086745580.1">
    <property type="nucleotide sequence ID" value="NZ_MWPV01000006.1"/>
</dbReference>
<dbReference type="InterPro" id="IPR011055">
    <property type="entry name" value="Dup_hybrid_motif"/>
</dbReference>
<dbReference type="PANTHER" id="PTHR21666">
    <property type="entry name" value="PEPTIDASE-RELATED"/>
    <property type="match status" value="1"/>
</dbReference>
<dbReference type="AlphaFoldDB" id="A0A244CLX0"/>
<reference evidence="2 3" key="1">
    <citation type="submission" date="2017-02" db="EMBL/GenBank/DDBJ databases">
        <title>Pseudoalteromonas ulvae TC14 Genome.</title>
        <authorList>
            <person name="Molmeret M."/>
        </authorList>
    </citation>
    <scope>NUCLEOTIDE SEQUENCE [LARGE SCALE GENOMIC DNA]</scope>
    <source>
        <strain evidence="2">TC14</strain>
    </source>
</reference>
<organism evidence="2 3">
    <name type="scientific">Pseudoalteromonas ulvae</name>
    <dbReference type="NCBI Taxonomy" id="107327"/>
    <lineage>
        <taxon>Bacteria</taxon>
        <taxon>Pseudomonadati</taxon>
        <taxon>Pseudomonadota</taxon>
        <taxon>Gammaproteobacteria</taxon>
        <taxon>Alteromonadales</taxon>
        <taxon>Pseudoalteromonadaceae</taxon>
        <taxon>Pseudoalteromonas</taxon>
    </lineage>
</organism>
<dbReference type="Pfam" id="PF01551">
    <property type="entry name" value="Peptidase_M23"/>
    <property type="match status" value="1"/>
</dbReference>